<dbReference type="Proteomes" id="UP000321332">
    <property type="component" value="Chromosome"/>
</dbReference>
<gene>
    <name evidence="10" type="ORF">FGL89_03445</name>
</gene>
<comment type="pathway">
    <text evidence="1">Amino-acid biosynthesis; L-leucine biosynthesis; L-leucine from 3-methyl-2-oxobutanoate: step 1/4.</text>
</comment>
<name>A0AAE6IJS1_LEUCA</name>
<keyword evidence="8" id="KW-0100">Branched-chain amino acid biosynthesis</keyword>
<evidence type="ECO:0000256" key="1">
    <source>
        <dbReference type="ARBA" id="ARBA00004689"/>
    </source>
</evidence>
<evidence type="ECO:0000313" key="11">
    <source>
        <dbReference type="Proteomes" id="UP000321332"/>
    </source>
</evidence>
<evidence type="ECO:0000313" key="10">
    <source>
        <dbReference type="EMBL" id="QEA33268.1"/>
    </source>
</evidence>
<keyword evidence="4" id="KW-0432">Leucine biosynthesis</keyword>
<dbReference type="InterPro" id="IPR002034">
    <property type="entry name" value="AIPM/Hcit_synth_CS"/>
</dbReference>
<proteinExistence type="inferred from homology"/>
<keyword evidence="6" id="KW-0808">Transferase</keyword>
<dbReference type="GO" id="GO:0003852">
    <property type="term" value="F:2-isopropylmalate synthase activity"/>
    <property type="evidence" value="ECO:0007669"/>
    <property type="project" value="UniProtKB-EC"/>
</dbReference>
<reference evidence="10 11" key="1">
    <citation type="submission" date="2019-06" db="EMBL/GenBank/DDBJ databases">
        <title>Genome analyses of bacteria isolated from kimchi.</title>
        <authorList>
            <person name="Lee S."/>
            <person name="Ahn S."/>
            <person name="Roh S."/>
        </authorList>
    </citation>
    <scope>NUCLEOTIDE SEQUENCE [LARGE SCALE GENOMIC DNA]</scope>
    <source>
        <strain evidence="10 11">CBA3620</strain>
    </source>
</reference>
<dbReference type="SUPFAM" id="SSF51569">
    <property type="entry name" value="Aldolase"/>
    <property type="match status" value="1"/>
</dbReference>
<dbReference type="PANTHER" id="PTHR10277">
    <property type="entry name" value="HOMOCITRATE SYNTHASE-RELATED"/>
    <property type="match status" value="1"/>
</dbReference>
<dbReference type="CDD" id="cd07940">
    <property type="entry name" value="DRE_TIM_IPMS"/>
    <property type="match status" value="1"/>
</dbReference>
<keyword evidence="7" id="KW-0464">Manganese</keyword>
<dbReference type="FunFam" id="1.10.238.260:FF:000001">
    <property type="entry name" value="2-isopropylmalate synthase"/>
    <property type="match status" value="1"/>
</dbReference>
<dbReference type="OMA" id="NTMRMLV"/>
<dbReference type="Pfam" id="PF00682">
    <property type="entry name" value="HMGL-like"/>
    <property type="match status" value="1"/>
</dbReference>
<dbReference type="GeneID" id="61186785"/>
<evidence type="ECO:0000256" key="8">
    <source>
        <dbReference type="ARBA" id="ARBA00023304"/>
    </source>
</evidence>
<evidence type="ECO:0000256" key="4">
    <source>
        <dbReference type="ARBA" id="ARBA00022430"/>
    </source>
</evidence>
<dbReference type="Gene3D" id="3.20.20.70">
    <property type="entry name" value="Aldolase class I"/>
    <property type="match status" value="1"/>
</dbReference>
<feature type="domain" description="Pyruvate carboxyltransferase" evidence="9">
    <location>
        <begin position="5"/>
        <end position="263"/>
    </location>
</feature>
<evidence type="ECO:0000256" key="3">
    <source>
        <dbReference type="ARBA" id="ARBA00012973"/>
    </source>
</evidence>
<dbReference type="FunFam" id="3.20.20.70:FF:000010">
    <property type="entry name" value="2-isopropylmalate synthase"/>
    <property type="match status" value="1"/>
</dbReference>
<sequence length="389" mass="42495">MTNQVTFYDTTMRDGEQTIGVNFSIDEKIAIARALDEYGVAAIEAGFPAASDKDFQEVQKIAEVVEHAQVVGLARMIRSDIDAVIAATRSARHPMAHVFIATSPIHREFKLKMSKDDIIKKITEDITYTKSKINDIVFSPEDATRTEPDFLVRSVQAAIDAGATIINIPDTVGYATPDEYGAIFENLKNNIIGFDDIIWSTHAHNDLGMATANTLAGISHGAMQVQSTVNGIGERAGNVDMIEVAAAMRVRHEKFDKDTDVILEKSKELSTLVATATDIPVAVNKPIMGGNAFAHESGIHQDGFLKNRATYEILRPEMVGASSSLPLGKLSGSHAVMTKLNHMGYNVTRDDMKQIFPIFKSMAENTNMMTEADMKATMVQAGKKMVVTQ</sequence>
<accession>A0AAE6IJS1</accession>
<dbReference type="PROSITE" id="PS00816">
    <property type="entry name" value="AIPM_HOMOCIT_SYNTH_2"/>
    <property type="match status" value="1"/>
</dbReference>
<evidence type="ECO:0000256" key="2">
    <source>
        <dbReference type="ARBA" id="ARBA00009396"/>
    </source>
</evidence>
<dbReference type="EC" id="2.3.3.13" evidence="3"/>
<comment type="similarity">
    <text evidence="2">Belongs to the alpha-IPM synthase/homocitrate synthase family. LeuA type 1 subfamily.</text>
</comment>
<dbReference type="PANTHER" id="PTHR10277:SF9">
    <property type="entry name" value="2-ISOPROPYLMALATE SYNTHASE 1, CHLOROPLASTIC-RELATED"/>
    <property type="match status" value="1"/>
</dbReference>
<dbReference type="Gene3D" id="1.10.238.260">
    <property type="match status" value="1"/>
</dbReference>
<dbReference type="EMBL" id="CP042374">
    <property type="protein sequence ID" value="QEA33268.1"/>
    <property type="molecule type" value="Genomic_DNA"/>
</dbReference>
<dbReference type="Pfam" id="PF22617">
    <property type="entry name" value="HCS_D2"/>
    <property type="match status" value="1"/>
</dbReference>
<evidence type="ECO:0000256" key="5">
    <source>
        <dbReference type="ARBA" id="ARBA00022605"/>
    </source>
</evidence>
<dbReference type="InterPro" id="IPR013785">
    <property type="entry name" value="Aldolase_TIM"/>
</dbReference>
<dbReference type="AlphaFoldDB" id="A0AAE6IJS1"/>
<dbReference type="InterPro" id="IPR050073">
    <property type="entry name" value="2-IPM_HCS-like"/>
</dbReference>
<evidence type="ECO:0000259" key="9">
    <source>
        <dbReference type="PROSITE" id="PS50991"/>
    </source>
</evidence>
<organism evidence="10 11">
    <name type="scientific">Leuconostoc carnosum</name>
    <dbReference type="NCBI Taxonomy" id="1252"/>
    <lineage>
        <taxon>Bacteria</taxon>
        <taxon>Bacillati</taxon>
        <taxon>Bacillota</taxon>
        <taxon>Bacilli</taxon>
        <taxon>Lactobacillales</taxon>
        <taxon>Lactobacillaceae</taxon>
        <taxon>Leuconostoc</taxon>
    </lineage>
</organism>
<protein>
    <recommendedName>
        <fullName evidence="3">2-isopropylmalate synthase</fullName>
        <ecNumber evidence="3">2.3.3.13</ecNumber>
    </recommendedName>
</protein>
<dbReference type="RefSeq" id="WP_014973789.1">
    <property type="nucleotide sequence ID" value="NZ_BPKR01000007.1"/>
</dbReference>
<keyword evidence="5" id="KW-0028">Amino-acid biosynthesis</keyword>
<evidence type="ECO:0000256" key="6">
    <source>
        <dbReference type="ARBA" id="ARBA00022679"/>
    </source>
</evidence>
<dbReference type="PROSITE" id="PS50991">
    <property type="entry name" value="PYR_CT"/>
    <property type="match status" value="1"/>
</dbReference>
<dbReference type="InterPro" id="IPR000891">
    <property type="entry name" value="PYR_CT"/>
</dbReference>
<dbReference type="GO" id="GO:0009098">
    <property type="term" value="P:L-leucine biosynthetic process"/>
    <property type="evidence" value="ECO:0007669"/>
    <property type="project" value="UniProtKB-KW"/>
</dbReference>
<evidence type="ECO:0000256" key="7">
    <source>
        <dbReference type="ARBA" id="ARBA00023211"/>
    </source>
</evidence>
<dbReference type="InterPro" id="IPR054691">
    <property type="entry name" value="LeuA/HCS_post-cat"/>
</dbReference>